<evidence type="ECO:0000256" key="1">
    <source>
        <dbReference type="SAM" id="MobiDB-lite"/>
    </source>
</evidence>
<feature type="transmembrane region" description="Helical" evidence="2">
    <location>
        <begin position="133"/>
        <end position="164"/>
    </location>
</feature>
<keyword evidence="2" id="KW-0812">Transmembrane</keyword>
<evidence type="ECO:0008006" key="5">
    <source>
        <dbReference type="Google" id="ProtNLM"/>
    </source>
</evidence>
<keyword evidence="2" id="KW-1133">Transmembrane helix</keyword>
<feature type="transmembrane region" description="Helical" evidence="2">
    <location>
        <begin position="176"/>
        <end position="203"/>
    </location>
</feature>
<comment type="caution">
    <text evidence="3">The sequence shown here is derived from an EMBL/GenBank/DDBJ whole genome shotgun (WGS) entry which is preliminary data.</text>
</comment>
<gene>
    <name evidence="3" type="ORF">HNR13_001361</name>
</gene>
<feature type="region of interest" description="Disordered" evidence="1">
    <location>
        <begin position="1"/>
        <end position="110"/>
    </location>
</feature>
<dbReference type="RefSeq" id="WP_179605039.1">
    <property type="nucleotide sequence ID" value="NZ_BAABEH010000001.1"/>
</dbReference>
<evidence type="ECO:0000313" key="4">
    <source>
        <dbReference type="Proteomes" id="UP000578352"/>
    </source>
</evidence>
<keyword evidence="2" id="KW-0472">Membrane</keyword>
<proteinExistence type="predicted"/>
<dbReference type="EMBL" id="JACCFL010000001">
    <property type="protein sequence ID" value="NYJ23074.1"/>
    <property type="molecule type" value="Genomic_DNA"/>
</dbReference>
<reference evidence="3 4" key="1">
    <citation type="submission" date="2020-07" db="EMBL/GenBank/DDBJ databases">
        <title>Sequencing the genomes of 1000 actinobacteria strains.</title>
        <authorList>
            <person name="Klenk H.-P."/>
        </authorList>
    </citation>
    <scope>NUCLEOTIDE SEQUENCE [LARGE SCALE GENOMIC DNA]</scope>
    <source>
        <strain evidence="3 4">DSM 15165</strain>
    </source>
</reference>
<organism evidence="3 4">
    <name type="scientific">Leifsonia shinshuensis</name>
    <dbReference type="NCBI Taxonomy" id="150026"/>
    <lineage>
        <taxon>Bacteria</taxon>
        <taxon>Bacillati</taxon>
        <taxon>Actinomycetota</taxon>
        <taxon>Actinomycetes</taxon>
        <taxon>Micrococcales</taxon>
        <taxon>Microbacteriaceae</taxon>
        <taxon>Leifsonia</taxon>
    </lineage>
</organism>
<evidence type="ECO:0000313" key="3">
    <source>
        <dbReference type="EMBL" id="NYJ23074.1"/>
    </source>
</evidence>
<feature type="compositionally biased region" description="Low complexity" evidence="1">
    <location>
        <begin position="53"/>
        <end position="110"/>
    </location>
</feature>
<sequence length="213" mass="22104">MSDPNTPSGAAEPEGTDGSTPAQPVPPSSDIPPAATPDGVPPTPPVAPPVQPAQPTAPGYGAPQQPYGQQPQQPYGQQPQQPYGQQPQQPYGQQPYGQQPQQPYGQPAYGQPAPGYAQPYAAAPATKSPILSILSLVGGILGVILNFVYGIGFLFAVAAIVLGFIGRNKEPQARGFWLTGIILGFVGVAIAIVVWIAVAIFLANFSSTYRYGG</sequence>
<name>A0A853CV53_9MICO</name>
<protein>
    <recommendedName>
        <fullName evidence="5">DUF4190 domain-containing protein</fullName>
    </recommendedName>
</protein>
<dbReference type="Proteomes" id="UP000578352">
    <property type="component" value="Unassembled WGS sequence"/>
</dbReference>
<evidence type="ECO:0000256" key="2">
    <source>
        <dbReference type="SAM" id="Phobius"/>
    </source>
</evidence>
<dbReference type="AlphaFoldDB" id="A0A853CV53"/>
<feature type="compositionally biased region" description="Pro residues" evidence="1">
    <location>
        <begin position="39"/>
        <end position="52"/>
    </location>
</feature>
<accession>A0A853CV53</accession>